<keyword evidence="3" id="KW-1185">Reference proteome</keyword>
<organism evidence="2 3">
    <name type="scientific">Lates japonicus</name>
    <name type="common">Japanese lates</name>
    <dbReference type="NCBI Taxonomy" id="270547"/>
    <lineage>
        <taxon>Eukaryota</taxon>
        <taxon>Metazoa</taxon>
        <taxon>Chordata</taxon>
        <taxon>Craniata</taxon>
        <taxon>Vertebrata</taxon>
        <taxon>Euteleostomi</taxon>
        <taxon>Actinopterygii</taxon>
        <taxon>Neopterygii</taxon>
        <taxon>Teleostei</taxon>
        <taxon>Neoteleostei</taxon>
        <taxon>Acanthomorphata</taxon>
        <taxon>Carangaria</taxon>
        <taxon>Carangaria incertae sedis</taxon>
        <taxon>Centropomidae</taxon>
        <taxon>Lates</taxon>
    </lineage>
</organism>
<name>A0AAD3RJU6_LATJO</name>
<evidence type="ECO:0000313" key="3">
    <source>
        <dbReference type="Proteomes" id="UP001279410"/>
    </source>
</evidence>
<keyword evidence="1" id="KW-0732">Signal</keyword>
<accession>A0AAD3RJU6</accession>
<sequence length="187" mass="20873">MTYRAHRRQFLWPRLSAWAFCCFQLLLPSLSPHCGLQTHYPQTTALGHACSLSFAINMASVRPLCVSVMATYNFIRLPCSTTSSGVCAAHDPDFSPDLCCWLGSVGLQKDYLFYGSSPSWYCTQWLLVPGFLISTSSWQDLIGGCVLQWKSKGRFLRLEEGPVPDSDCSHVFLPVAPTAACWVREHS</sequence>
<protein>
    <submittedName>
        <fullName evidence="2">Uncharacterized protein</fullName>
    </submittedName>
</protein>
<evidence type="ECO:0000256" key="1">
    <source>
        <dbReference type="SAM" id="SignalP"/>
    </source>
</evidence>
<dbReference type="EMBL" id="BRZM01000523">
    <property type="protein sequence ID" value="GLD71147.1"/>
    <property type="molecule type" value="Genomic_DNA"/>
</dbReference>
<dbReference type="Proteomes" id="UP001279410">
    <property type="component" value="Unassembled WGS sequence"/>
</dbReference>
<proteinExistence type="predicted"/>
<reference evidence="2" key="1">
    <citation type="submission" date="2022-08" db="EMBL/GenBank/DDBJ databases">
        <title>Genome sequencing of akame (Lates japonicus).</title>
        <authorList>
            <person name="Hashiguchi Y."/>
            <person name="Takahashi H."/>
        </authorList>
    </citation>
    <scope>NUCLEOTIDE SEQUENCE</scope>
    <source>
        <strain evidence="2">Kochi</strain>
    </source>
</reference>
<evidence type="ECO:0000313" key="2">
    <source>
        <dbReference type="EMBL" id="GLD71147.1"/>
    </source>
</evidence>
<gene>
    <name evidence="2" type="ORF">AKAME5_002246800</name>
</gene>
<comment type="caution">
    <text evidence="2">The sequence shown here is derived from an EMBL/GenBank/DDBJ whole genome shotgun (WGS) entry which is preliminary data.</text>
</comment>
<feature type="chain" id="PRO_5042220886" evidence="1">
    <location>
        <begin position="29"/>
        <end position="187"/>
    </location>
</feature>
<feature type="signal peptide" evidence="1">
    <location>
        <begin position="1"/>
        <end position="28"/>
    </location>
</feature>
<dbReference type="AlphaFoldDB" id="A0AAD3RJU6"/>